<protein>
    <submittedName>
        <fullName evidence="1">Uncharacterized protein</fullName>
    </submittedName>
</protein>
<accession>B9Y4C6</accession>
<dbReference type="HOGENOM" id="CLU_3252589_0_0_9"/>
<dbReference type="EMBL" id="ACCF01000046">
    <property type="protein sequence ID" value="EEF69106.1"/>
    <property type="molecule type" value="Genomic_DNA"/>
</dbReference>
<evidence type="ECO:0000313" key="1">
    <source>
        <dbReference type="EMBL" id="EEF69106.1"/>
    </source>
</evidence>
<name>B9Y4C6_9FIRM</name>
<evidence type="ECO:0000313" key="2">
    <source>
        <dbReference type="Proteomes" id="UP000005950"/>
    </source>
</evidence>
<dbReference type="Proteomes" id="UP000005950">
    <property type="component" value="Unassembled WGS sequence"/>
</dbReference>
<reference evidence="1 2" key="2">
    <citation type="submission" date="2009-02" db="EMBL/GenBank/DDBJ databases">
        <title>Draft genome sequence of Holdemania filiformis DSM 12042.</title>
        <authorList>
            <person name="Sudarsanam P."/>
            <person name="Ley R."/>
            <person name="Guruge J."/>
            <person name="Turnbaugh P.J."/>
            <person name="Mahowald M."/>
            <person name="Liep D."/>
            <person name="Gordon J."/>
        </authorList>
    </citation>
    <scope>NUCLEOTIDE SEQUENCE [LARGE SCALE GENOMIC DNA]</scope>
    <source>
        <strain evidence="1 2">DSM 12042</strain>
    </source>
</reference>
<proteinExistence type="predicted"/>
<reference evidence="1 2" key="1">
    <citation type="submission" date="2008-12" db="EMBL/GenBank/DDBJ databases">
        <authorList>
            <person name="Fulton L."/>
            <person name="Clifton S."/>
            <person name="Fulton B."/>
            <person name="Xu J."/>
            <person name="Minx P."/>
            <person name="Pepin K.H."/>
            <person name="Johnson M."/>
            <person name="Bhonagiri V."/>
            <person name="Nash W.E."/>
            <person name="Mardis E.R."/>
            <person name="Wilson R.K."/>
        </authorList>
    </citation>
    <scope>NUCLEOTIDE SEQUENCE [LARGE SCALE GENOMIC DNA]</scope>
    <source>
        <strain evidence="1 2">DSM 12042</strain>
    </source>
</reference>
<sequence length="42" mass="5084">MKRLQNCFFHKLKSINFIHSNQSDPAENLKMIRFPFYPISEL</sequence>
<organism evidence="1 2">
    <name type="scientific">Holdemania filiformis DSM 12042</name>
    <dbReference type="NCBI Taxonomy" id="545696"/>
    <lineage>
        <taxon>Bacteria</taxon>
        <taxon>Bacillati</taxon>
        <taxon>Bacillota</taxon>
        <taxon>Erysipelotrichia</taxon>
        <taxon>Erysipelotrichales</taxon>
        <taxon>Erysipelotrichaceae</taxon>
        <taxon>Holdemania</taxon>
    </lineage>
</organism>
<dbReference type="AlphaFoldDB" id="B9Y4C6"/>
<comment type="caution">
    <text evidence="1">The sequence shown here is derived from an EMBL/GenBank/DDBJ whole genome shotgun (WGS) entry which is preliminary data.</text>
</comment>
<gene>
    <name evidence="1" type="ORF">HOLDEFILI_00657</name>
</gene>